<protein>
    <recommendedName>
        <fullName evidence="4">DUF2808 domain-containing protein</fullName>
    </recommendedName>
</protein>
<evidence type="ECO:0000313" key="2">
    <source>
        <dbReference type="EMBL" id="OKH22573.1"/>
    </source>
</evidence>
<sequence length="188" mass="20499">MQNFISKITLSLASILIVSLPSARAIELEGGRTAFESSPRLLDAATTFNSVRAWGAKYYFTIALPENLGEPLGKLAIQQRQGGDTINFNVDETFAFAGTRSNKGDDLFIKTANLDEETNTISLVFEPPILPGTTFTVGLKPKRNPDFGGVYLFGVTAFPVGDKPEGLYLGVGRLNFYDSNDNKFFGFP</sequence>
<gene>
    <name evidence="2" type="ORF">NIES593_12325</name>
</gene>
<organism evidence="2 3">
    <name type="scientific">Hydrococcus rivularis NIES-593</name>
    <dbReference type="NCBI Taxonomy" id="1921803"/>
    <lineage>
        <taxon>Bacteria</taxon>
        <taxon>Bacillati</taxon>
        <taxon>Cyanobacteriota</taxon>
        <taxon>Cyanophyceae</taxon>
        <taxon>Pleurocapsales</taxon>
        <taxon>Hydrococcaceae</taxon>
        <taxon>Hydrococcus</taxon>
    </lineage>
</organism>
<evidence type="ECO:0008006" key="4">
    <source>
        <dbReference type="Google" id="ProtNLM"/>
    </source>
</evidence>
<feature type="signal peptide" evidence="1">
    <location>
        <begin position="1"/>
        <end position="25"/>
    </location>
</feature>
<keyword evidence="1" id="KW-0732">Signal</keyword>
<dbReference type="Proteomes" id="UP000186868">
    <property type="component" value="Unassembled WGS sequence"/>
</dbReference>
<evidence type="ECO:0000313" key="3">
    <source>
        <dbReference type="Proteomes" id="UP000186868"/>
    </source>
</evidence>
<comment type="caution">
    <text evidence="2">The sequence shown here is derived from an EMBL/GenBank/DDBJ whole genome shotgun (WGS) entry which is preliminary data.</text>
</comment>
<reference evidence="2 3" key="1">
    <citation type="submission" date="2016-11" db="EMBL/GenBank/DDBJ databases">
        <title>Draft Genome Sequences of Nine Cyanobacterial Strains from Diverse Habitats.</title>
        <authorList>
            <person name="Zhu T."/>
            <person name="Hou S."/>
            <person name="Lu X."/>
            <person name="Hess W.R."/>
        </authorList>
    </citation>
    <scope>NUCLEOTIDE SEQUENCE [LARGE SCALE GENOMIC DNA]</scope>
    <source>
        <strain evidence="2 3">NIES-593</strain>
    </source>
</reference>
<accession>A0A1U7HG59</accession>
<dbReference type="STRING" id="1921803.NIES593_12325"/>
<dbReference type="AlphaFoldDB" id="A0A1U7HG59"/>
<dbReference type="EMBL" id="MRCB01000013">
    <property type="protein sequence ID" value="OKH22573.1"/>
    <property type="molecule type" value="Genomic_DNA"/>
</dbReference>
<proteinExistence type="predicted"/>
<dbReference type="Pfam" id="PF10989">
    <property type="entry name" value="DUF2808"/>
    <property type="match status" value="1"/>
</dbReference>
<name>A0A1U7HG59_9CYAN</name>
<dbReference type="RefSeq" id="WP_073599869.1">
    <property type="nucleotide sequence ID" value="NZ_MRCB01000013.1"/>
</dbReference>
<evidence type="ECO:0000256" key="1">
    <source>
        <dbReference type="SAM" id="SignalP"/>
    </source>
</evidence>
<keyword evidence="3" id="KW-1185">Reference proteome</keyword>
<feature type="chain" id="PRO_5013295955" description="DUF2808 domain-containing protein" evidence="1">
    <location>
        <begin position="26"/>
        <end position="188"/>
    </location>
</feature>
<dbReference type="InterPro" id="IPR021256">
    <property type="entry name" value="DUF2808"/>
</dbReference>
<dbReference type="OrthoDB" id="423147at2"/>